<dbReference type="Gene3D" id="1.10.3860.10">
    <property type="entry name" value="Sodium:dicarboxylate symporter"/>
    <property type="match status" value="1"/>
</dbReference>
<evidence type="ECO:0000313" key="8">
    <source>
        <dbReference type="EMBL" id="KCB21840.1"/>
    </source>
</evidence>
<evidence type="ECO:0000256" key="7">
    <source>
        <dbReference type="SAM" id="Phobius"/>
    </source>
</evidence>
<dbReference type="InterPro" id="IPR001991">
    <property type="entry name" value="Na-dicarboxylate_symporter"/>
</dbReference>
<dbReference type="EMBL" id="JHEM01000029">
    <property type="protein sequence ID" value="KCB21840.1"/>
    <property type="molecule type" value="Genomic_DNA"/>
</dbReference>
<dbReference type="SUPFAM" id="SSF118215">
    <property type="entry name" value="Proton glutamate symport protein"/>
    <property type="match status" value="1"/>
</dbReference>
<protein>
    <submittedName>
        <fullName evidence="8">Transporter, dicarboxylate/amino acid:cation Na+/H+ symporter family protein</fullName>
    </submittedName>
</protein>
<evidence type="ECO:0000256" key="5">
    <source>
        <dbReference type="ARBA" id="ARBA00022989"/>
    </source>
</evidence>
<feature type="transmembrane region" description="Helical" evidence="7">
    <location>
        <begin position="83"/>
        <end position="105"/>
    </location>
</feature>
<sequence>MNSRFIKSVQAFSLRPSVMIFCLLAGSAVGTAFPVFGKHLAVVGDVYVDLLKMTTLPFMISAVIFSLQRLFRVGSTPLLFLRLLLLFVVALAMVSALGTVVTVLARPGSELPSAVLHSLGSYVDGGASSDTHVMMYGPDVEASGPSLSSLLSDLIPTNIFAALAAGDSLKALIFALLFGVAVGCVPERTAAGLSMVLETVYHACQKIIQALSLPLPIILFCMSAAQIAASGLEPMLAMLRFLAVFGLVSVLLLVLAVIIIWRRSGVDLASTLRALRDPFSMALATRNSAAAMPAMIEGLSERLGYSRLMVELLVPLTISLLRLGPTAYYVCATLFIAQLYGTALSLGDLAVVITASILAGLASAGSTGILTVSLIGIACSYLGLPFEAAFLLFLAIDPVCDILRTQLLVIGNTAVVAAICPRPLRI</sequence>
<dbReference type="RefSeq" id="WP_032959413.1">
    <property type="nucleotide sequence ID" value="NZ_JHEM01000029.1"/>
</dbReference>
<feature type="transmembrane region" description="Helical" evidence="7">
    <location>
        <begin position="343"/>
        <end position="362"/>
    </location>
</feature>
<feature type="transmembrane region" description="Helical" evidence="7">
    <location>
        <begin position="312"/>
        <end position="337"/>
    </location>
</feature>
<dbReference type="Proteomes" id="UP000025748">
    <property type="component" value="Unassembled WGS sequence"/>
</dbReference>
<name>A0ABR4QYA1_9BORD</name>
<evidence type="ECO:0000256" key="2">
    <source>
        <dbReference type="ARBA" id="ARBA00022448"/>
    </source>
</evidence>
<feature type="transmembrane region" description="Helical" evidence="7">
    <location>
        <begin position="53"/>
        <end position="71"/>
    </location>
</feature>
<dbReference type="PANTHER" id="PTHR42865">
    <property type="entry name" value="PROTON/GLUTAMATE-ASPARTATE SYMPORTER"/>
    <property type="match status" value="1"/>
</dbReference>
<evidence type="ECO:0000313" key="9">
    <source>
        <dbReference type="Proteomes" id="UP000025748"/>
    </source>
</evidence>
<feature type="transmembrane region" description="Helical" evidence="7">
    <location>
        <begin position="207"/>
        <end position="229"/>
    </location>
</feature>
<feature type="transmembrane region" description="Helical" evidence="7">
    <location>
        <begin position="159"/>
        <end position="186"/>
    </location>
</feature>
<keyword evidence="2" id="KW-0813">Transport</keyword>
<keyword evidence="4 7" id="KW-0812">Transmembrane</keyword>
<evidence type="ECO:0000256" key="6">
    <source>
        <dbReference type="ARBA" id="ARBA00023136"/>
    </source>
</evidence>
<dbReference type="Pfam" id="PF00375">
    <property type="entry name" value="SDF"/>
    <property type="match status" value="1"/>
</dbReference>
<comment type="subcellular location">
    <subcellularLocation>
        <location evidence="1">Cell membrane</location>
        <topology evidence="1">Multi-pass membrane protein</topology>
    </subcellularLocation>
</comment>
<feature type="transmembrane region" description="Helical" evidence="7">
    <location>
        <begin position="241"/>
        <end position="261"/>
    </location>
</feature>
<dbReference type="InterPro" id="IPR036458">
    <property type="entry name" value="Na:dicarbo_symporter_sf"/>
</dbReference>
<evidence type="ECO:0000256" key="3">
    <source>
        <dbReference type="ARBA" id="ARBA00022475"/>
    </source>
</evidence>
<dbReference type="GeneID" id="92996403"/>
<keyword evidence="6 7" id="KW-0472">Membrane</keyword>
<feature type="transmembrane region" description="Helical" evidence="7">
    <location>
        <begin position="369"/>
        <end position="396"/>
    </location>
</feature>
<dbReference type="PRINTS" id="PR00173">
    <property type="entry name" value="EDTRNSPORT"/>
</dbReference>
<comment type="caution">
    <text evidence="8">The sequence shown here is derived from an EMBL/GenBank/DDBJ whole genome shotgun (WGS) entry which is preliminary data.</text>
</comment>
<reference evidence="8 9" key="1">
    <citation type="submission" date="2014-03" db="EMBL/GenBank/DDBJ databases">
        <title>Genome sequence of Bordetella hinzii.</title>
        <authorList>
            <person name="Register K."/>
            <person name="Harvill E."/>
            <person name="Goodfield L.L."/>
            <person name="Ivanov Y.V."/>
            <person name="Meyer J.A."/>
            <person name="Muse S.J."/>
            <person name="Jacobs N."/>
            <person name="Bendor L."/>
            <person name="Smallridge W.E."/>
            <person name="Brinkac L.M."/>
            <person name="Sanka R."/>
            <person name="Kim M."/>
            <person name="Losada L."/>
        </authorList>
    </citation>
    <scope>NUCLEOTIDE SEQUENCE [LARGE SCALE GENOMIC DNA]</scope>
    <source>
        <strain evidence="8 9">OH87 BAL007II</strain>
    </source>
</reference>
<accession>A0ABR4QYA1</accession>
<evidence type="ECO:0000256" key="1">
    <source>
        <dbReference type="ARBA" id="ARBA00004651"/>
    </source>
</evidence>
<dbReference type="PANTHER" id="PTHR42865:SF7">
    <property type="entry name" value="PROTON_GLUTAMATE-ASPARTATE SYMPORTER"/>
    <property type="match status" value="1"/>
</dbReference>
<organism evidence="8 9">
    <name type="scientific">Bordetella hinzii OH87 BAL007II</name>
    <dbReference type="NCBI Taxonomy" id="1331262"/>
    <lineage>
        <taxon>Bacteria</taxon>
        <taxon>Pseudomonadati</taxon>
        <taxon>Pseudomonadota</taxon>
        <taxon>Betaproteobacteria</taxon>
        <taxon>Burkholderiales</taxon>
        <taxon>Alcaligenaceae</taxon>
        <taxon>Bordetella</taxon>
    </lineage>
</organism>
<keyword evidence="3" id="KW-1003">Cell membrane</keyword>
<keyword evidence="9" id="KW-1185">Reference proteome</keyword>
<gene>
    <name evidence="8" type="ORF">L544_0323</name>
</gene>
<proteinExistence type="predicted"/>
<keyword evidence="5 7" id="KW-1133">Transmembrane helix</keyword>
<evidence type="ECO:0000256" key="4">
    <source>
        <dbReference type="ARBA" id="ARBA00022692"/>
    </source>
</evidence>